<dbReference type="Proteomes" id="UP000199691">
    <property type="component" value="Unassembled WGS sequence"/>
</dbReference>
<sequence>MSTVLGSIRRLIFAPALVDVTFAARGFSIPESETTRALEQIPQTVIAGFEWGIDCRGLWELERRLSLVAPELRGFAYEGATMACTVLDAMDRGKRTRDLLRGPGLPHLFLAYIGIGFAMARLPRPLWRKVVPDLEGVRYHPAITWLAVDGYGFDRAYFHPERWVAGQRSPEPYPWQDTPSYFPRAFDQGLGRALWFIHGADVKAVASAVRRFTGRRHPDLWSGVGLAATFAGGATPADLAWLRAEAGAQAPELALGAALAVMAKAAAGHVDDRAAQAVHALGDLSATAAVTLVETSSTSAGEAGPEPEYERWRSRIRAHFTR</sequence>
<evidence type="ECO:0000313" key="2">
    <source>
        <dbReference type="Proteomes" id="UP000199691"/>
    </source>
</evidence>
<dbReference type="Pfam" id="PF08012">
    <property type="entry name" value="DUF1702"/>
    <property type="match status" value="1"/>
</dbReference>
<gene>
    <name evidence="1" type="ORF">SAMN05421507_10376</name>
</gene>
<evidence type="ECO:0008006" key="3">
    <source>
        <dbReference type="Google" id="ProtNLM"/>
    </source>
</evidence>
<dbReference type="InterPro" id="IPR012964">
    <property type="entry name" value="DUF1702"/>
</dbReference>
<dbReference type="AlphaFoldDB" id="A0A1H0KUP7"/>
<dbReference type="OrthoDB" id="2530105at2"/>
<evidence type="ECO:0000313" key="1">
    <source>
        <dbReference type="EMBL" id="SDO59734.1"/>
    </source>
</evidence>
<protein>
    <recommendedName>
        <fullName evidence="3">Enediyne biosynthesis protein</fullName>
    </recommendedName>
</protein>
<organism evidence="1 2">
    <name type="scientific">Lentzea jiangxiensis</name>
    <dbReference type="NCBI Taxonomy" id="641025"/>
    <lineage>
        <taxon>Bacteria</taxon>
        <taxon>Bacillati</taxon>
        <taxon>Actinomycetota</taxon>
        <taxon>Actinomycetes</taxon>
        <taxon>Pseudonocardiales</taxon>
        <taxon>Pseudonocardiaceae</taxon>
        <taxon>Lentzea</taxon>
    </lineage>
</organism>
<keyword evidence="2" id="KW-1185">Reference proteome</keyword>
<name>A0A1H0KUP7_9PSEU</name>
<reference evidence="2" key="1">
    <citation type="submission" date="2016-10" db="EMBL/GenBank/DDBJ databases">
        <authorList>
            <person name="Varghese N."/>
            <person name="Submissions S."/>
        </authorList>
    </citation>
    <scope>NUCLEOTIDE SEQUENCE [LARGE SCALE GENOMIC DNA]</scope>
    <source>
        <strain evidence="2">CGMCC 4.6609</strain>
    </source>
</reference>
<dbReference type="EMBL" id="FNIX01000003">
    <property type="protein sequence ID" value="SDO59734.1"/>
    <property type="molecule type" value="Genomic_DNA"/>
</dbReference>
<dbReference type="RefSeq" id="WP_090096846.1">
    <property type="nucleotide sequence ID" value="NZ_FNIX01000003.1"/>
</dbReference>
<accession>A0A1H0KUP7</accession>
<proteinExistence type="predicted"/>
<dbReference type="STRING" id="641025.SAMN05421507_10376"/>